<proteinExistence type="predicted"/>
<protein>
    <submittedName>
        <fullName evidence="1">Uncharacterized protein</fullName>
    </submittedName>
</protein>
<reference evidence="1 2" key="1">
    <citation type="journal article" date="2019" name="Sci. Rep.">
        <title>Orb-weaving spider Araneus ventricosus genome elucidates the spidroin gene catalogue.</title>
        <authorList>
            <person name="Kono N."/>
            <person name="Nakamura H."/>
            <person name="Ohtoshi R."/>
            <person name="Moran D.A.P."/>
            <person name="Shinohara A."/>
            <person name="Yoshida Y."/>
            <person name="Fujiwara M."/>
            <person name="Mori M."/>
            <person name="Tomita M."/>
            <person name="Arakawa K."/>
        </authorList>
    </citation>
    <scope>NUCLEOTIDE SEQUENCE [LARGE SCALE GENOMIC DNA]</scope>
</reference>
<evidence type="ECO:0000313" key="1">
    <source>
        <dbReference type="EMBL" id="GBM04366.1"/>
    </source>
</evidence>
<dbReference type="EMBL" id="BGPR01000202">
    <property type="protein sequence ID" value="GBM04366.1"/>
    <property type="molecule type" value="Genomic_DNA"/>
</dbReference>
<evidence type="ECO:0000313" key="2">
    <source>
        <dbReference type="Proteomes" id="UP000499080"/>
    </source>
</evidence>
<organism evidence="1 2">
    <name type="scientific">Araneus ventricosus</name>
    <name type="common">Orbweaver spider</name>
    <name type="synonym">Epeira ventricosa</name>
    <dbReference type="NCBI Taxonomy" id="182803"/>
    <lineage>
        <taxon>Eukaryota</taxon>
        <taxon>Metazoa</taxon>
        <taxon>Ecdysozoa</taxon>
        <taxon>Arthropoda</taxon>
        <taxon>Chelicerata</taxon>
        <taxon>Arachnida</taxon>
        <taxon>Araneae</taxon>
        <taxon>Araneomorphae</taxon>
        <taxon>Entelegynae</taxon>
        <taxon>Araneoidea</taxon>
        <taxon>Araneidae</taxon>
        <taxon>Araneus</taxon>
    </lineage>
</organism>
<name>A0A4Y2CKA6_ARAVE</name>
<sequence>MVKRTLRQPYDSPFKFLAREPNFFQLQIDLHKKWRTVDRLKPSHILQNPIPENRLLKSSLRLQLQDTVDMSVFVFRYSVADWRGSPVATVRGSFLLRELK</sequence>
<accession>A0A4Y2CKA6</accession>
<comment type="caution">
    <text evidence="1">The sequence shown here is derived from an EMBL/GenBank/DDBJ whole genome shotgun (WGS) entry which is preliminary data.</text>
</comment>
<keyword evidence="2" id="KW-1185">Reference proteome</keyword>
<gene>
    <name evidence="1" type="ORF">AVEN_35556_1</name>
</gene>
<dbReference type="AlphaFoldDB" id="A0A4Y2CKA6"/>
<dbReference type="Proteomes" id="UP000499080">
    <property type="component" value="Unassembled WGS sequence"/>
</dbReference>
<dbReference type="OrthoDB" id="6117674at2759"/>